<dbReference type="Proteomes" id="UP000485484">
    <property type="component" value="Unassembled WGS sequence"/>
</dbReference>
<feature type="transmembrane region" description="Helical" evidence="9">
    <location>
        <begin position="315"/>
        <end position="336"/>
    </location>
</feature>
<dbReference type="GO" id="GO:0005886">
    <property type="term" value="C:plasma membrane"/>
    <property type="evidence" value="ECO:0007669"/>
    <property type="project" value="UniProtKB-SubCell"/>
</dbReference>
<protein>
    <recommendedName>
        <fullName evidence="9">Magnesium transporter MgtE</fullName>
    </recommendedName>
</protein>
<keyword evidence="3 9" id="KW-0813">Transport</keyword>
<evidence type="ECO:0000256" key="2">
    <source>
        <dbReference type="ARBA" id="ARBA00009749"/>
    </source>
</evidence>
<evidence type="ECO:0000259" key="10">
    <source>
        <dbReference type="PROSITE" id="PS51371"/>
    </source>
</evidence>
<comment type="caution">
    <text evidence="11">The sequence shown here is derived from an EMBL/GenBank/DDBJ whole genome shotgun (WGS) entry which is preliminary data.</text>
</comment>
<dbReference type="InterPro" id="IPR038076">
    <property type="entry name" value="MgtE_N_sf"/>
</dbReference>
<keyword evidence="9" id="KW-1003">Cell membrane</keyword>
<evidence type="ECO:0000256" key="6">
    <source>
        <dbReference type="ARBA" id="ARBA00022989"/>
    </source>
</evidence>
<dbReference type="SMART" id="SM00924">
    <property type="entry name" value="MgtE_N"/>
    <property type="match status" value="1"/>
</dbReference>
<keyword evidence="4 9" id="KW-0812">Transmembrane</keyword>
<keyword evidence="6 9" id="KW-1133">Transmembrane helix</keyword>
<evidence type="ECO:0000256" key="4">
    <source>
        <dbReference type="ARBA" id="ARBA00022692"/>
    </source>
</evidence>
<organism evidence="11">
    <name type="scientific">candidate division TA06 bacterium ADurb.Bin417</name>
    <dbReference type="NCBI Taxonomy" id="1852828"/>
    <lineage>
        <taxon>Bacteria</taxon>
        <taxon>Bacteria division TA06</taxon>
    </lineage>
</organism>
<dbReference type="InterPro" id="IPR006668">
    <property type="entry name" value="Mg_transptr_MgtE_intracell_dom"/>
</dbReference>
<proteinExistence type="inferred from homology"/>
<evidence type="ECO:0000256" key="3">
    <source>
        <dbReference type="ARBA" id="ARBA00022448"/>
    </source>
</evidence>
<feature type="transmembrane region" description="Helical" evidence="9">
    <location>
        <begin position="392"/>
        <end position="415"/>
    </location>
</feature>
<dbReference type="GO" id="GO:0015095">
    <property type="term" value="F:magnesium ion transmembrane transporter activity"/>
    <property type="evidence" value="ECO:0007669"/>
    <property type="project" value="UniProtKB-UniRule"/>
</dbReference>
<keyword evidence="5 9" id="KW-0460">Magnesium</keyword>
<dbReference type="PANTHER" id="PTHR43773:SF1">
    <property type="entry name" value="MAGNESIUM TRANSPORTER MGTE"/>
    <property type="match status" value="1"/>
</dbReference>
<dbReference type="SUPFAM" id="SSF54631">
    <property type="entry name" value="CBS-domain pair"/>
    <property type="match status" value="1"/>
</dbReference>
<feature type="transmembrane region" description="Helical" evidence="9">
    <location>
        <begin position="366"/>
        <end position="386"/>
    </location>
</feature>
<dbReference type="Pfam" id="PF00571">
    <property type="entry name" value="CBS"/>
    <property type="match status" value="2"/>
</dbReference>
<dbReference type="PROSITE" id="PS51371">
    <property type="entry name" value="CBS"/>
    <property type="match status" value="2"/>
</dbReference>
<evidence type="ECO:0000256" key="8">
    <source>
        <dbReference type="PROSITE-ProRule" id="PRU00703"/>
    </source>
</evidence>
<dbReference type="InterPro" id="IPR006669">
    <property type="entry name" value="MgtE_transporter"/>
</dbReference>
<keyword evidence="7 9" id="KW-0472">Membrane</keyword>
<evidence type="ECO:0000256" key="5">
    <source>
        <dbReference type="ARBA" id="ARBA00022842"/>
    </source>
</evidence>
<dbReference type="EMBL" id="MWAK01000073">
    <property type="protein sequence ID" value="OPZ92724.1"/>
    <property type="molecule type" value="Genomic_DNA"/>
</dbReference>
<evidence type="ECO:0000313" key="11">
    <source>
        <dbReference type="EMBL" id="OPZ92724.1"/>
    </source>
</evidence>
<feature type="transmembrane region" description="Helical" evidence="9">
    <location>
        <begin position="427"/>
        <end position="447"/>
    </location>
</feature>
<dbReference type="SUPFAM" id="SSF161093">
    <property type="entry name" value="MgtE membrane domain-like"/>
    <property type="match status" value="1"/>
</dbReference>
<dbReference type="InterPro" id="IPR006667">
    <property type="entry name" value="SLC41_membr_dom"/>
</dbReference>
<dbReference type="Gene3D" id="3.10.580.10">
    <property type="entry name" value="CBS-domain"/>
    <property type="match status" value="1"/>
</dbReference>
<dbReference type="InterPro" id="IPR036739">
    <property type="entry name" value="SLC41_membr_dom_sf"/>
</dbReference>
<dbReference type="AlphaFoldDB" id="A0A1V5MHK9"/>
<evidence type="ECO:0000256" key="7">
    <source>
        <dbReference type="ARBA" id="ARBA00023136"/>
    </source>
</evidence>
<dbReference type="PANTHER" id="PTHR43773">
    <property type="entry name" value="MAGNESIUM TRANSPORTER MGTE"/>
    <property type="match status" value="1"/>
</dbReference>
<keyword evidence="9" id="KW-0479">Metal-binding</keyword>
<evidence type="ECO:0000256" key="1">
    <source>
        <dbReference type="ARBA" id="ARBA00004141"/>
    </source>
</evidence>
<comment type="function">
    <text evidence="9">Acts as a magnesium transporter.</text>
</comment>
<comment type="similarity">
    <text evidence="2 9">Belongs to the SLC41A transporter family.</text>
</comment>
<dbReference type="Gene3D" id="1.25.60.10">
    <property type="entry name" value="MgtE N-terminal domain-like"/>
    <property type="match status" value="1"/>
</dbReference>
<dbReference type="CDD" id="cd04606">
    <property type="entry name" value="CBS_pair_Mg_transporter"/>
    <property type="match status" value="1"/>
</dbReference>
<evidence type="ECO:0000256" key="9">
    <source>
        <dbReference type="RuleBase" id="RU362011"/>
    </source>
</evidence>
<comment type="subcellular location">
    <subcellularLocation>
        <location evidence="9">Cell membrane</location>
        <topology evidence="9">Multi-pass membrane protein</topology>
    </subcellularLocation>
    <subcellularLocation>
        <location evidence="1">Membrane</location>
        <topology evidence="1">Multi-pass membrane protein</topology>
    </subcellularLocation>
</comment>
<sequence length="455" mass="50423">MEREKVSGMRLILPEIRELLSHKEVPENLDEILEEFNPVDVAEAMPELEPIERVRLLSRLRPDFAGEIFSYLGPDDQLAILEGLEPQRTRALLSEVEPDDRADLFEELPPELKARFLSIMENEAARETRELLQYPSQSAGGLMTPRFLEVKEGDTVSDALDRIRRTGQEIEQAHHIFVTDSDGRLVGHVSLRGLVMAAPQLRVSEIMNENPVAVTVSQDQEEVARQMRKYDLVVMPVVGADRRLKGVVAIDDAMDVLTEEQTEDMYKFGAVAGGFVDSYSGQNPFSIVRHRIPWLVMLVLLGFISGFVIDHYSLLMQQVIALAVFIPLLMGAAGNAGTQASTVMVRGLATGEVRLRNLWRVVEKELLVGLMAGLILGLLAVLRVMVLREGLMIALVVAVSMTAVVALATTIGAALPLICKRFGLDPAVVSSPLLATVMDISTLFIYFEIGRRLLF</sequence>
<dbReference type="InterPro" id="IPR000644">
    <property type="entry name" value="CBS_dom"/>
</dbReference>
<dbReference type="NCBIfam" id="TIGR00400">
    <property type="entry name" value="mgtE"/>
    <property type="match status" value="1"/>
</dbReference>
<dbReference type="SUPFAM" id="SSF158791">
    <property type="entry name" value="MgtE N-terminal domain-like"/>
    <property type="match status" value="1"/>
</dbReference>
<name>A0A1V5MHK9_UNCT6</name>
<feature type="domain" description="CBS" evidence="10">
    <location>
        <begin position="143"/>
        <end position="205"/>
    </location>
</feature>
<feature type="domain" description="CBS" evidence="10">
    <location>
        <begin position="207"/>
        <end position="263"/>
    </location>
</feature>
<keyword evidence="8" id="KW-0129">CBS domain</keyword>
<comment type="subunit">
    <text evidence="9">Homodimer.</text>
</comment>
<gene>
    <name evidence="11" type="ORF">BWY73_00667</name>
</gene>
<reference evidence="11" key="1">
    <citation type="submission" date="2017-02" db="EMBL/GenBank/DDBJ databases">
        <title>Delving into the versatile metabolic prowess of the omnipresent phylum Bacteroidetes.</title>
        <authorList>
            <person name="Nobu M.K."/>
            <person name="Mei R."/>
            <person name="Narihiro T."/>
            <person name="Kuroda K."/>
            <person name="Liu W.-T."/>
        </authorList>
    </citation>
    <scope>NUCLEOTIDE SEQUENCE</scope>
    <source>
        <strain evidence="11">ADurb.Bin417</strain>
    </source>
</reference>
<feature type="transmembrane region" description="Helical" evidence="9">
    <location>
        <begin position="292"/>
        <end position="309"/>
    </location>
</feature>
<dbReference type="SMART" id="SM00116">
    <property type="entry name" value="CBS"/>
    <property type="match status" value="2"/>
</dbReference>
<dbReference type="Pfam" id="PF01769">
    <property type="entry name" value="MgtE"/>
    <property type="match status" value="1"/>
</dbReference>
<dbReference type="InterPro" id="IPR046342">
    <property type="entry name" value="CBS_dom_sf"/>
</dbReference>
<dbReference type="Gene3D" id="1.10.357.20">
    <property type="entry name" value="SLC41 divalent cation transporters, integral membrane domain"/>
    <property type="match status" value="1"/>
</dbReference>
<dbReference type="GO" id="GO:0046872">
    <property type="term" value="F:metal ion binding"/>
    <property type="evidence" value="ECO:0007669"/>
    <property type="project" value="UniProtKB-KW"/>
</dbReference>
<dbReference type="Pfam" id="PF03448">
    <property type="entry name" value="MgtE_N"/>
    <property type="match status" value="1"/>
</dbReference>
<accession>A0A1V5MHK9</accession>